<dbReference type="InterPro" id="IPR050396">
    <property type="entry name" value="Glycosyltr_51/Transpeptidase"/>
</dbReference>
<evidence type="ECO:0000256" key="8">
    <source>
        <dbReference type="ARBA" id="ARBA00022475"/>
    </source>
</evidence>
<comment type="subcellular location">
    <subcellularLocation>
        <location evidence="2">Cell membrane</location>
        <topology evidence="2">Single-pass type II membrane protein</topology>
    </subcellularLocation>
</comment>
<dbReference type="Gene3D" id="1.10.3810.10">
    <property type="entry name" value="Biosynthetic peptidoglycan transglycosylase-like"/>
    <property type="match status" value="1"/>
</dbReference>
<dbReference type="GO" id="GO:0009252">
    <property type="term" value="P:peptidoglycan biosynthetic process"/>
    <property type="evidence" value="ECO:0007669"/>
    <property type="project" value="UniProtKB-UniPathway"/>
</dbReference>
<evidence type="ECO:0000256" key="4">
    <source>
        <dbReference type="ARBA" id="ARBA00007090"/>
    </source>
</evidence>
<feature type="domain" description="Glycosyl transferase family 51" evidence="30">
    <location>
        <begin position="81"/>
        <end position="243"/>
    </location>
</feature>
<keyword evidence="21" id="KW-0511">Multifunctional enzyme</keyword>
<dbReference type="InterPro" id="IPR001460">
    <property type="entry name" value="PCN-bd_Tpept"/>
</dbReference>
<accession>A0A1M5SMQ2</accession>
<dbReference type="GO" id="GO:0071555">
    <property type="term" value="P:cell wall organization"/>
    <property type="evidence" value="ECO:0007669"/>
    <property type="project" value="UniProtKB-KW"/>
</dbReference>
<protein>
    <recommendedName>
        <fullName evidence="7">Penicillin-binding protein 1A</fullName>
        <ecNumber evidence="24">2.4.99.28</ecNumber>
        <ecNumber evidence="6">3.4.16.4</ecNumber>
    </recommendedName>
</protein>
<dbReference type="PANTHER" id="PTHR32282:SF33">
    <property type="entry name" value="PEPTIDOGLYCAN GLYCOSYLTRANSFERASE"/>
    <property type="match status" value="1"/>
</dbReference>
<comment type="catalytic activity">
    <reaction evidence="23">
        <text>Preferential cleavage: (Ac)2-L-Lys-D-Ala-|-D-Ala. Also transpeptidation of peptidyl-alanyl moieties that are N-acyl substituents of D-alanine.</text>
        <dbReference type="EC" id="3.4.16.4"/>
    </reaction>
</comment>
<keyword evidence="19 28" id="KW-0472">Membrane</keyword>
<dbReference type="GO" id="GO:0009002">
    <property type="term" value="F:serine-type D-Ala-D-Ala carboxypeptidase activity"/>
    <property type="evidence" value="ECO:0007669"/>
    <property type="project" value="UniProtKB-EC"/>
</dbReference>
<evidence type="ECO:0000256" key="19">
    <source>
        <dbReference type="ARBA" id="ARBA00023136"/>
    </source>
</evidence>
<comment type="function">
    <text evidence="1">Cell wall formation. Synthesis of cross-linked peptidoglycan from the lipid intermediates. The enzyme has a penicillin-insensitive transglycosylase N-terminal domain (formation of linear glycan strands) and a penicillin-sensitive transpeptidase C-terminal domain (cross-linking of the peptide subunits).</text>
</comment>
<dbReference type="GO" id="GO:0005886">
    <property type="term" value="C:plasma membrane"/>
    <property type="evidence" value="ECO:0007669"/>
    <property type="project" value="UniProtKB-SubCell"/>
</dbReference>
<keyword evidence="9" id="KW-0121">Carboxypeptidase</keyword>
<evidence type="ECO:0000256" key="5">
    <source>
        <dbReference type="ARBA" id="ARBA00007739"/>
    </source>
</evidence>
<organism evidence="31 32">
    <name type="scientific">Clostridium grantii DSM 8605</name>
    <dbReference type="NCBI Taxonomy" id="1121316"/>
    <lineage>
        <taxon>Bacteria</taxon>
        <taxon>Bacillati</taxon>
        <taxon>Bacillota</taxon>
        <taxon>Clostridia</taxon>
        <taxon>Eubacteriales</taxon>
        <taxon>Clostridiaceae</taxon>
        <taxon>Clostridium</taxon>
    </lineage>
</organism>
<dbReference type="Pfam" id="PF00905">
    <property type="entry name" value="Transpeptidase"/>
    <property type="match status" value="1"/>
</dbReference>
<dbReference type="Pfam" id="PF00912">
    <property type="entry name" value="Transgly"/>
    <property type="match status" value="1"/>
</dbReference>
<proteinExistence type="inferred from homology"/>
<keyword evidence="18 28" id="KW-1133">Transmembrane helix</keyword>
<dbReference type="EMBL" id="FQXM01000004">
    <property type="protein sequence ID" value="SHH39213.1"/>
    <property type="molecule type" value="Genomic_DNA"/>
</dbReference>
<evidence type="ECO:0000256" key="24">
    <source>
        <dbReference type="ARBA" id="ARBA00044770"/>
    </source>
</evidence>
<dbReference type="InterPro" id="IPR012338">
    <property type="entry name" value="Beta-lactam/transpept-like"/>
</dbReference>
<dbReference type="AlphaFoldDB" id="A0A1M5SMQ2"/>
<keyword evidence="8" id="KW-1003">Cell membrane</keyword>
<dbReference type="GO" id="GO:0008955">
    <property type="term" value="F:peptidoglycan glycosyltransferase activity"/>
    <property type="evidence" value="ECO:0007669"/>
    <property type="project" value="UniProtKB-EC"/>
</dbReference>
<dbReference type="FunFam" id="1.10.3810.10:FF:000001">
    <property type="entry name" value="Penicillin-binding protein 1A"/>
    <property type="match status" value="1"/>
</dbReference>
<keyword evidence="13 28" id="KW-0812">Transmembrane</keyword>
<dbReference type="OrthoDB" id="9766909at2"/>
<dbReference type="InterPro" id="IPR023346">
    <property type="entry name" value="Lysozyme-like_dom_sf"/>
</dbReference>
<evidence type="ECO:0000256" key="27">
    <source>
        <dbReference type="SAM" id="MobiDB-lite"/>
    </source>
</evidence>
<evidence type="ECO:0000256" key="15">
    <source>
        <dbReference type="ARBA" id="ARBA00022960"/>
    </source>
</evidence>
<evidence type="ECO:0000256" key="12">
    <source>
        <dbReference type="ARBA" id="ARBA00022679"/>
    </source>
</evidence>
<dbReference type="GO" id="GO:0006508">
    <property type="term" value="P:proteolysis"/>
    <property type="evidence" value="ECO:0007669"/>
    <property type="project" value="UniProtKB-KW"/>
</dbReference>
<comment type="pathway">
    <text evidence="3">Cell wall biogenesis; peptidoglycan biosynthesis.</text>
</comment>
<dbReference type="SUPFAM" id="SSF53955">
    <property type="entry name" value="Lysozyme-like"/>
    <property type="match status" value="1"/>
</dbReference>
<dbReference type="EC" id="2.4.99.28" evidence="24"/>
<evidence type="ECO:0000256" key="2">
    <source>
        <dbReference type="ARBA" id="ARBA00004401"/>
    </source>
</evidence>
<dbReference type="GO" id="GO:0008658">
    <property type="term" value="F:penicillin binding"/>
    <property type="evidence" value="ECO:0007669"/>
    <property type="project" value="InterPro"/>
</dbReference>
<evidence type="ECO:0000256" key="17">
    <source>
        <dbReference type="ARBA" id="ARBA00022984"/>
    </source>
</evidence>
<evidence type="ECO:0000256" key="18">
    <source>
        <dbReference type="ARBA" id="ARBA00022989"/>
    </source>
</evidence>
<evidence type="ECO:0000256" key="9">
    <source>
        <dbReference type="ARBA" id="ARBA00022645"/>
    </source>
</evidence>
<evidence type="ECO:0000256" key="6">
    <source>
        <dbReference type="ARBA" id="ARBA00012448"/>
    </source>
</evidence>
<evidence type="ECO:0000256" key="10">
    <source>
        <dbReference type="ARBA" id="ARBA00022670"/>
    </source>
</evidence>
<dbReference type="GO" id="GO:0008360">
    <property type="term" value="P:regulation of cell shape"/>
    <property type="evidence" value="ECO:0007669"/>
    <property type="project" value="UniProtKB-KW"/>
</dbReference>
<feature type="region of interest" description="Disordered" evidence="27">
    <location>
        <begin position="925"/>
        <end position="975"/>
    </location>
</feature>
<dbReference type="GO" id="GO:0046677">
    <property type="term" value="P:response to antibiotic"/>
    <property type="evidence" value="ECO:0007669"/>
    <property type="project" value="UniProtKB-KW"/>
</dbReference>
<dbReference type="UniPathway" id="UPA00219"/>
<comment type="similarity">
    <text evidence="5">In the N-terminal section; belongs to the glycosyltransferase 51 family.</text>
</comment>
<name>A0A1M5SMQ2_9CLOT</name>
<evidence type="ECO:0000256" key="1">
    <source>
        <dbReference type="ARBA" id="ARBA00002624"/>
    </source>
</evidence>
<reference evidence="31 32" key="1">
    <citation type="submission" date="2016-11" db="EMBL/GenBank/DDBJ databases">
        <authorList>
            <person name="Jaros S."/>
            <person name="Januszkiewicz K."/>
            <person name="Wedrychowicz H."/>
        </authorList>
    </citation>
    <scope>NUCLEOTIDE SEQUENCE [LARGE SCALE GENOMIC DNA]</scope>
    <source>
        <strain evidence="31 32">DSM 8605</strain>
    </source>
</reference>
<dbReference type="InterPro" id="IPR001264">
    <property type="entry name" value="Glyco_trans_51"/>
</dbReference>
<comment type="pathway">
    <text evidence="26">Glycan biosynthesis.</text>
</comment>
<evidence type="ECO:0000256" key="26">
    <source>
        <dbReference type="ARBA" id="ARBA00060592"/>
    </source>
</evidence>
<evidence type="ECO:0000256" key="22">
    <source>
        <dbReference type="ARBA" id="ARBA00023316"/>
    </source>
</evidence>
<feature type="transmembrane region" description="Helical" evidence="28">
    <location>
        <begin position="27"/>
        <end position="51"/>
    </location>
</feature>
<keyword evidence="10" id="KW-0645">Protease</keyword>
<gene>
    <name evidence="31" type="ORF">SAMN02745207_00996</name>
</gene>
<dbReference type="RefSeq" id="WP_073337323.1">
    <property type="nucleotide sequence ID" value="NZ_FQXM01000004.1"/>
</dbReference>
<keyword evidence="14" id="KW-0378">Hydrolase</keyword>
<keyword evidence="15" id="KW-0133">Cell shape</keyword>
<dbReference type="EC" id="3.4.16.4" evidence="6"/>
<evidence type="ECO:0000256" key="14">
    <source>
        <dbReference type="ARBA" id="ARBA00022801"/>
    </source>
</evidence>
<dbReference type="SUPFAM" id="SSF56601">
    <property type="entry name" value="beta-lactamase/transpeptidase-like"/>
    <property type="match status" value="1"/>
</dbReference>
<evidence type="ECO:0000313" key="32">
    <source>
        <dbReference type="Proteomes" id="UP000184447"/>
    </source>
</evidence>
<evidence type="ECO:0000259" key="30">
    <source>
        <dbReference type="Pfam" id="PF00912"/>
    </source>
</evidence>
<keyword evidence="22" id="KW-0961">Cell wall biogenesis/degradation</keyword>
<dbReference type="Gene3D" id="3.40.710.10">
    <property type="entry name" value="DD-peptidase/beta-lactamase superfamily"/>
    <property type="match status" value="1"/>
</dbReference>
<dbReference type="PANTHER" id="PTHR32282">
    <property type="entry name" value="BINDING PROTEIN TRANSPEPTIDASE, PUTATIVE-RELATED"/>
    <property type="match status" value="1"/>
</dbReference>
<evidence type="ECO:0000256" key="20">
    <source>
        <dbReference type="ARBA" id="ARBA00023251"/>
    </source>
</evidence>
<keyword evidence="17" id="KW-0573">Peptidoglycan synthesis</keyword>
<evidence type="ECO:0000256" key="3">
    <source>
        <dbReference type="ARBA" id="ARBA00004752"/>
    </source>
</evidence>
<keyword evidence="32" id="KW-1185">Reference proteome</keyword>
<keyword evidence="20" id="KW-0046">Antibiotic resistance</keyword>
<evidence type="ECO:0000256" key="13">
    <source>
        <dbReference type="ARBA" id="ARBA00022692"/>
    </source>
</evidence>
<dbReference type="Proteomes" id="UP000184447">
    <property type="component" value="Unassembled WGS sequence"/>
</dbReference>
<evidence type="ECO:0000256" key="21">
    <source>
        <dbReference type="ARBA" id="ARBA00023268"/>
    </source>
</evidence>
<evidence type="ECO:0000256" key="23">
    <source>
        <dbReference type="ARBA" id="ARBA00034000"/>
    </source>
</evidence>
<comment type="similarity">
    <text evidence="4">In the C-terminal section; belongs to the transpeptidase family.</text>
</comment>
<evidence type="ECO:0000256" key="25">
    <source>
        <dbReference type="ARBA" id="ARBA00049902"/>
    </source>
</evidence>
<keyword evidence="12" id="KW-0808">Transferase</keyword>
<evidence type="ECO:0000259" key="29">
    <source>
        <dbReference type="Pfam" id="PF00905"/>
    </source>
</evidence>
<feature type="domain" description="Penicillin-binding protein transpeptidase" evidence="29">
    <location>
        <begin position="521"/>
        <end position="800"/>
    </location>
</feature>
<evidence type="ECO:0000256" key="7">
    <source>
        <dbReference type="ARBA" id="ARBA00018638"/>
    </source>
</evidence>
<keyword evidence="11" id="KW-0328">Glycosyltransferase</keyword>
<dbReference type="STRING" id="1121316.SAMN02745207_00996"/>
<evidence type="ECO:0000313" key="31">
    <source>
        <dbReference type="EMBL" id="SHH39213.1"/>
    </source>
</evidence>
<comment type="catalytic activity">
    <reaction evidence="25">
        <text>[GlcNAc-(1-&gt;4)-Mur2Ac(oyl-L-Ala-gamma-D-Glu-L-Lys-D-Ala-D-Ala)](n)-di-trans,octa-cis-undecaprenyl diphosphate + beta-D-GlcNAc-(1-&gt;4)-Mur2Ac(oyl-L-Ala-gamma-D-Glu-L-Lys-D-Ala-D-Ala)-di-trans,octa-cis-undecaprenyl diphosphate = [GlcNAc-(1-&gt;4)-Mur2Ac(oyl-L-Ala-gamma-D-Glu-L-Lys-D-Ala-D-Ala)](n+1)-di-trans,octa-cis-undecaprenyl diphosphate + di-trans,octa-cis-undecaprenyl diphosphate + H(+)</text>
        <dbReference type="Rhea" id="RHEA:23708"/>
        <dbReference type="Rhea" id="RHEA-COMP:9602"/>
        <dbReference type="Rhea" id="RHEA-COMP:9603"/>
        <dbReference type="ChEBI" id="CHEBI:15378"/>
        <dbReference type="ChEBI" id="CHEBI:58405"/>
        <dbReference type="ChEBI" id="CHEBI:60033"/>
        <dbReference type="ChEBI" id="CHEBI:78435"/>
        <dbReference type="EC" id="2.4.99.28"/>
    </reaction>
</comment>
<keyword evidence="16" id="KW-0735">Signal-anchor</keyword>
<evidence type="ECO:0000256" key="28">
    <source>
        <dbReference type="SAM" id="Phobius"/>
    </source>
</evidence>
<sequence>MSQKNEIKQKDDTNKKPKKKRFMAFKLILLSIFISFLFGCVVFAGIAIAMIRSAPPLDMAQIINYDESSKLYDDEGQYMVTYITEKDRTVVDISEMSKYVQNAVVSIEDERFYDHGGIDPKRILGALYNDVKSYLTGSSGLEGASTITQQLLVNTILERGDNMADKIQRKFQEIYLAIELNNEIPKDEILEAYMNTFYLGGRAIGVEAAANQYFNKPAKDLNLLESSFTAGLTQSPSVYYPYSLTSRKGSYPISNDEESQPRYITRTLLVLGSMKKNEYITETEYNETVDLVKKSPITANLYSMYQQGIIEKEFYTTGVEENGLTSESISENLLSLYDLGYISKEYYLTNAKKLYKSEAIEYLNKLLIDAQTENDEAAIKRITNSIEKLKEEDSYIAELNGGDFLENETKGEFNLLVLNLSVNSALGNEIILNNSSNSGKYAYEWFARPVISQVLTDLMEKYNYDIDEAKNMLSSGNLKIYTTMDRNLQEETQKILNDDSNFKNVNVNPTRDSSGLLQPQGSAVIVDYHTGEVKTIVGAKYEETAAGLNLAVDATYPSGSSIKPLTIYSAAIDSKILTAASVIEDSPLDEATFKKFNNWSPSNSPDIFQGYVTVQQALKNSINVVAAKIIDKIGFSTAVSYGEKFGLSFTNAEKNYPSALALGELVHGTNTFEMANAYGVFGNDGKYTEPRLYTKVVNRQGKIILESEVSTREVLSPQTAFIMSELLKGPTSSGGTGSRIRSSFTSNLPIMGKTGTSTEMKNLWFCGLTPYYSGAVWIDNHIKLKGLGSSDAAYIFGKIMMVANEGKDYAEIKMPSGLTTALIDIDSGLLPTELSYKDQRGSRVQRFYFLPGTVPTETDNVHVEAEINSSNGLLATEFTPEELREARVFITRDYLPSVTLQDQKYVLPIQLDDTLPPVEEEIPEELPVPSETEGGANNPGNNPTTQTPVQTPAQTPKPNTNTTPNTTTIPNTTTN</sequence>
<evidence type="ECO:0000256" key="11">
    <source>
        <dbReference type="ARBA" id="ARBA00022676"/>
    </source>
</evidence>
<evidence type="ECO:0000256" key="16">
    <source>
        <dbReference type="ARBA" id="ARBA00022968"/>
    </source>
</evidence>
<dbReference type="InterPro" id="IPR036950">
    <property type="entry name" value="PBP_transglycosylase"/>
</dbReference>